<dbReference type="EMBL" id="CP138858">
    <property type="protein sequence ID" value="WPJ97067.1"/>
    <property type="molecule type" value="Genomic_DNA"/>
</dbReference>
<evidence type="ECO:0000313" key="2">
    <source>
        <dbReference type="EMBL" id="WPJ97067.1"/>
    </source>
</evidence>
<feature type="signal peptide" evidence="1">
    <location>
        <begin position="1"/>
        <end position="20"/>
    </location>
</feature>
<dbReference type="NCBIfam" id="TIGR02595">
    <property type="entry name" value="PEP_CTERM"/>
    <property type="match status" value="1"/>
</dbReference>
<protein>
    <submittedName>
        <fullName evidence="2">PEP-CTERM sorting domain-containing protein</fullName>
    </submittedName>
</protein>
<evidence type="ECO:0000256" key="1">
    <source>
        <dbReference type="SAM" id="SignalP"/>
    </source>
</evidence>
<accession>A0ABZ0RLV1</accession>
<name>A0ABZ0RLV1_9BACT</name>
<dbReference type="Proteomes" id="UP001324993">
    <property type="component" value="Chromosome"/>
</dbReference>
<sequence>MKRTLLTLSAGMLLAGAAQAATISFADLDNSSGTGANNLNVGGSKADLTVVRSLTGGDYLINISYTGADYDGDFSNDTLSYTVRVSGMSGNTVSSSLISYGTGTSGEVALDGSDADVGEAVSGTWDLFGVGNNMASGETLIFTVENISVDVAGYTGTFDGFSDFTAQSSGASEALSVVGTGTGLVENYTGTSTNYAGLSETTLIVSSANPGSNSWGVRYLDYSFTVIPEPSSYALLAGMLGLSYVMLRRREA</sequence>
<evidence type="ECO:0000313" key="3">
    <source>
        <dbReference type="Proteomes" id="UP001324993"/>
    </source>
</evidence>
<feature type="chain" id="PRO_5045623925" evidence="1">
    <location>
        <begin position="21"/>
        <end position="252"/>
    </location>
</feature>
<keyword evidence="1" id="KW-0732">Signal</keyword>
<organism evidence="2 3">
    <name type="scientific">Coraliomargarita algicola</name>
    <dbReference type="NCBI Taxonomy" id="3092156"/>
    <lineage>
        <taxon>Bacteria</taxon>
        <taxon>Pseudomonadati</taxon>
        <taxon>Verrucomicrobiota</taxon>
        <taxon>Opitutia</taxon>
        <taxon>Puniceicoccales</taxon>
        <taxon>Coraliomargaritaceae</taxon>
        <taxon>Coraliomargarita</taxon>
    </lineage>
</organism>
<dbReference type="InterPro" id="IPR013424">
    <property type="entry name" value="Ice-binding_C"/>
</dbReference>
<proteinExistence type="predicted"/>
<dbReference type="RefSeq" id="WP_319833918.1">
    <property type="nucleotide sequence ID" value="NZ_CP138858.1"/>
</dbReference>
<reference evidence="2 3" key="1">
    <citation type="submission" date="2023-11" db="EMBL/GenBank/DDBJ databases">
        <title>Coraliomargarita sp. nov., isolated from marine algae.</title>
        <authorList>
            <person name="Lee J.K."/>
            <person name="Baek J.H."/>
            <person name="Kim J.M."/>
            <person name="Choi D.G."/>
            <person name="Jeon C.O."/>
        </authorList>
    </citation>
    <scope>NUCLEOTIDE SEQUENCE [LARGE SCALE GENOMIC DNA]</scope>
    <source>
        <strain evidence="2 3">J2-16</strain>
    </source>
</reference>
<gene>
    <name evidence="2" type="ORF">SH580_05025</name>
</gene>
<keyword evidence="3" id="KW-1185">Reference proteome</keyword>